<proteinExistence type="predicted"/>
<dbReference type="EMBL" id="JAKNRW010000001">
    <property type="protein sequence ID" value="MCK1788912.1"/>
    <property type="molecule type" value="Genomic_DNA"/>
</dbReference>
<comment type="caution">
    <text evidence="2">The sequence shown here is derived from an EMBL/GenBank/DDBJ whole genome shotgun (WGS) entry which is preliminary data.</text>
</comment>
<accession>A0ABT0ET50</accession>
<gene>
    <name evidence="2" type="ORF">L9059_01665</name>
</gene>
<evidence type="ECO:0000313" key="2">
    <source>
        <dbReference type="EMBL" id="MCK1788912.1"/>
    </source>
</evidence>
<sequence length="229" mass="25749">MIRILLATMLGIASPVFGSPYDPLIDYAARSHGVDPIVLRAITAQESRKNPWTFNADGEPFQFKDKESAVRVLWSLTQAPWMVKAILNSGQRSRRFFTTESSARAYAYSAQSAGSLRLRSDDSREVSKGEIRIRPLRLINTDIGIAQVNYRWHGQGIATVQMWFDPSYNLNYAAAHLAELKKAHGSDIAAAGYYHSATPKYRQRYLANFMPKYNEEKRLASSVSLATAR</sequence>
<dbReference type="Gene3D" id="1.10.530.10">
    <property type="match status" value="1"/>
</dbReference>
<name>A0ABT0ET50_9PSED</name>
<evidence type="ECO:0000256" key="1">
    <source>
        <dbReference type="SAM" id="SignalP"/>
    </source>
</evidence>
<evidence type="ECO:0000313" key="3">
    <source>
        <dbReference type="Proteomes" id="UP001299876"/>
    </source>
</evidence>
<reference evidence="2 3" key="1">
    <citation type="submission" date="2022-02" db="EMBL/GenBank/DDBJ databases">
        <title>Comparative genomics of the first Antarctic Pseudomonas spp. capable of biotransforming 2,4,6-Trinitrotoluene.</title>
        <authorList>
            <person name="Cabrera M.A."/>
            <person name="Marquez S.L."/>
            <person name="Perez-Donoso J.M."/>
        </authorList>
    </citation>
    <scope>NUCLEOTIDE SEQUENCE [LARGE SCALE GENOMIC DNA]</scope>
    <source>
        <strain evidence="2 3">TNT19</strain>
    </source>
</reference>
<feature type="signal peptide" evidence="1">
    <location>
        <begin position="1"/>
        <end position="18"/>
    </location>
</feature>
<dbReference type="RefSeq" id="WP_247286433.1">
    <property type="nucleotide sequence ID" value="NZ_JAKNRW010000001.1"/>
</dbReference>
<dbReference type="SUPFAM" id="SSF53955">
    <property type="entry name" value="Lysozyme-like"/>
    <property type="match status" value="1"/>
</dbReference>
<evidence type="ECO:0008006" key="4">
    <source>
        <dbReference type="Google" id="ProtNLM"/>
    </source>
</evidence>
<dbReference type="InterPro" id="IPR023346">
    <property type="entry name" value="Lysozyme-like_dom_sf"/>
</dbReference>
<feature type="chain" id="PRO_5046860347" description="Transglycosylase SLT domain-containing protein" evidence="1">
    <location>
        <begin position="19"/>
        <end position="229"/>
    </location>
</feature>
<protein>
    <recommendedName>
        <fullName evidence="4">Transglycosylase SLT domain-containing protein</fullName>
    </recommendedName>
</protein>
<keyword evidence="3" id="KW-1185">Reference proteome</keyword>
<keyword evidence="1" id="KW-0732">Signal</keyword>
<dbReference type="Proteomes" id="UP001299876">
    <property type="component" value="Unassembled WGS sequence"/>
</dbReference>
<organism evidence="2 3">
    <name type="scientific">Pseudomonas violetae</name>
    <dbReference type="NCBI Taxonomy" id="2915813"/>
    <lineage>
        <taxon>Bacteria</taxon>
        <taxon>Pseudomonadati</taxon>
        <taxon>Pseudomonadota</taxon>
        <taxon>Gammaproteobacteria</taxon>
        <taxon>Pseudomonadales</taxon>
        <taxon>Pseudomonadaceae</taxon>
        <taxon>Pseudomonas</taxon>
    </lineage>
</organism>